<evidence type="ECO:0000313" key="2">
    <source>
        <dbReference type="Proteomes" id="UP000828941"/>
    </source>
</evidence>
<protein>
    <submittedName>
        <fullName evidence="1">Uncharacterized protein</fullName>
    </submittedName>
</protein>
<dbReference type="Proteomes" id="UP000828941">
    <property type="component" value="Chromosome 7"/>
</dbReference>
<organism evidence="1 2">
    <name type="scientific">Bauhinia variegata</name>
    <name type="common">Purple orchid tree</name>
    <name type="synonym">Phanera variegata</name>
    <dbReference type="NCBI Taxonomy" id="167791"/>
    <lineage>
        <taxon>Eukaryota</taxon>
        <taxon>Viridiplantae</taxon>
        <taxon>Streptophyta</taxon>
        <taxon>Embryophyta</taxon>
        <taxon>Tracheophyta</taxon>
        <taxon>Spermatophyta</taxon>
        <taxon>Magnoliopsida</taxon>
        <taxon>eudicotyledons</taxon>
        <taxon>Gunneridae</taxon>
        <taxon>Pentapetalae</taxon>
        <taxon>rosids</taxon>
        <taxon>fabids</taxon>
        <taxon>Fabales</taxon>
        <taxon>Fabaceae</taxon>
        <taxon>Cercidoideae</taxon>
        <taxon>Cercideae</taxon>
        <taxon>Bauhiniinae</taxon>
        <taxon>Bauhinia</taxon>
    </lineage>
</organism>
<name>A0ACB9NB66_BAUVA</name>
<reference evidence="1 2" key="1">
    <citation type="journal article" date="2022" name="DNA Res.">
        <title>Chromosomal-level genome assembly of the orchid tree Bauhinia variegata (Leguminosae; Cercidoideae) supports the allotetraploid origin hypothesis of Bauhinia.</title>
        <authorList>
            <person name="Zhong Y."/>
            <person name="Chen Y."/>
            <person name="Zheng D."/>
            <person name="Pang J."/>
            <person name="Liu Y."/>
            <person name="Luo S."/>
            <person name="Meng S."/>
            <person name="Qian L."/>
            <person name="Wei D."/>
            <person name="Dai S."/>
            <person name="Zhou R."/>
        </authorList>
    </citation>
    <scope>NUCLEOTIDE SEQUENCE [LARGE SCALE GENOMIC DNA]</scope>
    <source>
        <strain evidence="1">BV-YZ2020</strain>
    </source>
</reference>
<gene>
    <name evidence="1" type="ORF">L6164_018491</name>
</gene>
<proteinExistence type="predicted"/>
<keyword evidence="2" id="KW-1185">Reference proteome</keyword>
<comment type="caution">
    <text evidence="1">The sequence shown here is derived from an EMBL/GenBank/DDBJ whole genome shotgun (WGS) entry which is preliminary data.</text>
</comment>
<dbReference type="EMBL" id="CM039432">
    <property type="protein sequence ID" value="KAI4333718.1"/>
    <property type="molecule type" value="Genomic_DNA"/>
</dbReference>
<accession>A0ACB9NB66</accession>
<sequence length="155" mass="17119">MVKEFNTRTELSVGVEPLWQALSKDLTVVVPKVLPDIVKDVQVLEGDGGIATILLFTFFSEKSPVTDQKEKITELDEASHEIGLQVIEGGYLNIGFSYYKTTFQLSALGDGKTLVNIKITYETETGETNKPQPKMTGESSLKFVRGIEKYLLNGA</sequence>
<evidence type="ECO:0000313" key="1">
    <source>
        <dbReference type="EMBL" id="KAI4333718.1"/>
    </source>
</evidence>